<reference evidence="2" key="2">
    <citation type="submission" date="2025-08" db="UniProtKB">
        <authorList>
            <consortium name="RefSeq"/>
        </authorList>
    </citation>
    <scope>IDENTIFICATION</scope>
    <source>
        <tissue evidence="2">Leaf</tissue>
    </source>
</reference>
<accession>A0AC58UCY8</accession>
<proteinExistence type="predicted"/>
<reference evidence="1" key="1">
    <citation type="journal article" date="2014" name="Nat. Commun.">
        <title>The tobacco genome sequence and its comparison with those of tomato and potato.</title>
        <authorList>
            <person name="Sierro N."/>
            <person name="Battey J.N."/>
            <person name="Ouadi S."/>
            <person name="Bakaher N."/>
            <person name="Bovet L."/>
            <person name="Willig A."/>
            <person name="Goepfert S."/>
            <person name="Peitsch M.C."/>
            <person name="Ivanov N.V."/>
        </authorList>
    </citation>
    <scope>NUCLEOTIDE SEQUENCE [LARGE SCALE GENOMIC DNA]</scope>
</reference>
<gene>
    <name evidence="2" type="primary">LOC142180080</name>
</gene>
<dbReference type="Proteomes" id="UP000790787">
    <property type="component" value="Chromosome 4"/>
</dbReference>
<evidence type="ECO:0000313" key="2">
    <source>
        <dbReference type="RefSeq" id="XP_075107104.1"/>
    </source>
</evidence>
<protein>
    <submittedName>
        <fullName evidence="2">Uncharacterized protein LOC142180080</fullName>
    </submittedName>
</protein>
<sequence length="835" mass="98029">MGRNLFFTAGQKSFEIRELSDDWYEVVERCNNFISRVSLDRYNLKEICRCMKEASEVKGKVCKSWKYQRQLYAYHIYLNFNNMGRFIRFMEKGEVPKVGAEKSKRVESYMQIARLEDWPKDNVKKCLLGSFRCPMQYSLNYSDLKQWASLTWKIPAGVIVKEVNSEYFSFEFPSRTEAERIKMGKWMYNGAEIHLEWWSLVSVCYQKNYKPNHIWIKLMGFPSNIWSESIFKTIGDRFGGFVDVDEDTKTRRHLRWARICVNFSGIEIPATIEMEVDGMVFRVPLWVETWSWVEESDRNVMDPRRNVIELHRNDERRRSAAQLTKNPHEGSKETQQVPKGQFNTTRQREIKGAAIQRKEYNVERAEDMAELNHAGEDVERFISGSTCNWLNPVEADPEGNLHEVDIYNSMEENMNSIQGWYSDNDLEEVPVELHLQIDSEEEMAFEPAPEFLMLPWYEGENFSMQERLNQLEISAWVERNMIKISKQLGVKSIETEERLLDLLLRIEDGRPKKSVSSSEHRNPSPGKKYERGRKLLEFGGLNQNDIAQVRGGVGFRWTELEAQGNSGGIIVYWDKRRWNCKEKYVGQHSLTTLMEEENTCSQVTFTGVYAPYEEEKKGNARNTRAMRDFSRIINVLSLLDPPLHGECGDGNTGKGYFKFEDMWFEHKYSIELVEKWWNSYRVQGKTDEVLAKKLKLLKEDMKKWNKEVFGNLEDRKTRALSKMEVLDQGGLLSQNSGQMEAERCAILSELEAIAKAKEISWRQKSRCLWIEHGDRNTKFFHKQANTHKRYNSIDKIVIEGELSEDDELIKKHIVGFYNSLFRESEPWRPEWSGNN</sequence>
<organism evidence="1 2">
    <name type="scientific">Nicotiana tabacum</name>
    <name type="common">Common tobacco</name>
    <dbReference type="NCBI Taxonomy" id="4097"/>
    <lineage>
        <taxon>Eukaryota</taxon>
        <taxon>Viridiplantae</taxon>
        <taxon>Streptophyta</taxon>
        <taxon>Embryophyta</taxon>
        <taxon>Tracheophyta</taxon>
        <taxon>Spermatophyta</taxon>
        <taxon>Magnoliopsida</taxon>
        <taxon>eudicotyledons</taxon>
        <taxon>Gunneridae</taxon>
        <taxon>Pentapetalae</taxon>
        <taxon>asterids</taxon>
        <taxon>lamiids</taxon>
        <taxon>Solanales</taxon>
        <taxon>Solanaceae</taxon>
        <taxon>Nicotianoideae</taxon>
        <taxon>Nicotianeae</taxon>
        <taxon>Nicotiana</taxon>
    </lineage>
</organism>
<name>A0AC58UCY8_TOBAC</name>
<evidence type="ECO:0000313" key="1">
    <source>
        <dbReference type="Proteomes" id="UP000790787"/>
    </source>
</evidence>
<dbReference type="RefSeq" id="XP_075107104.1">
    <property type="nucleotide sequence ID" value="XM_075251003.1"/>
</dbReference>
<keyword evidence="1" id="KW-1185">Reference proteome</keyword>